<feature type="non-terminal residue" evidence="4">
    <location>
        <position position="1"/>
    </location>
</feature>
<organism evidence="4 5">
    <name type="scientific">Bifidobacterium bifidum</name>
    <dbReference type="NCBI Taxonomy" id="1681"/>
    <lineage>
        <taxon>Bacteria</taxon>
        <taxon>Bacillati</taxon>
        <taxon>Actinomycetota</taxon>
        <taxon>Actinomycetes</taxon>
        <taxon>Bifidobacteriales</taxon>
        <taxon>Bifidobacteriaceae</taxon>
        <taxon>Bifidobacterium</taxon>
    </lineage>
</organism>
<dbReference type="PATRIC" id="fig|1681.53.peg.2014"/>
<protein>
    <submittedName>
        <fullName evidence="4">LPXTG-motif protein cell wall anchor domain protein</fullName>
    </submittedName>
</protein>
<dbReference type="EMBL" id="LRPO01000056">
    <property type="protein sequence ID" value="KWZ80013.1"/>
    <property type="molecule type" value="Genomic_DNA"/>
</dbReference>
<evidence type="ECO:0000256" key="2">
    <source>
        <dbReference type="SAM" id="Phobius"/>
    </source>
</evidence>
<dbReference type="Gene3D" id="2.60.40.1080">
    <property type="match status" value="2"/>
</dbReference>
<evidence type="ECO:0000313" key="4">
    <source>
        <dbReference type="EMBL" id="KWZ80013.1"/>
    </source>
</evidence>
<feature type="domain" description="BIG2" evidence="3">
    <location>
        <begin position="24"/>
        <end position="100"/>
    </location>
</feature>
<dbReference type="InterPro" id="IPR003343">
    <property type="entry name" value="Big_2"/>
</dbReference>
<keyword evidence="2" id="KW-0472">Membrane</keyword>
<dbReference type="RefSeq" id="WP_230958134.1">
    <property type="nucleotide sequence ID" value="NZ_KQ955782.1"/>
</dbReference>
<evidence type="ECO:0000313" key="5">
    <source>
        <dbReference type="Proteomes" id="UP000070092"/>
    </source>
</evidence>
<reference evidence="4 5" key="1">
    <citation type="submission" date="2016-01" db="EMBL/GenBank/DDBJ databases">
        <authorList>
            <person name="Oliw E.H."/>
        </authorList>
    </citation>
    <scope>NUCLEOTIDE SEQUENCE [LARGE SCALE GENOMIC DNA]</scope>
    <source>
        <strain evidence="4 5">MJR8628B</strain>
    </source>
</reference>
<feature type="compositionally biased region" description="Basic and acidic residues" evidence="1">
    <location>
        <begin position="197"/>
        <end position="209"/>
    </location>
</feature>
<sequence>TATAGGVSGTLKITVSDKAPTVIPVQSVTVTGKQELVEGASTTLTATVAPADATDKTVTWKSSDESVATVDKDGVVTAKKAGTVTITATAGGVSGTLDITVTAKPVETVPVTSVEVTVEAGTTVSVGKTLQATATVKPGNATNKKVTWKSSDESIATVDANGVITAKKAGKVVITATSTDGTDKSGSVEITVVDETKPTPDHKSVKADTGDVTAGKTGTVTEPKDVAGWKSRSIIKQGKLGKAEIADGTLVYAAGDKTGDDSFVVQYTMADGTVIDVTYSVTVKAAETGKNDGDGKGDGVAKTGAAVGTLAGLGLMLLAVGVSVVMIRRKRSA</sequence>
<gene>
    <name evidence="4" type="ORF">HMPREF3196_02072</name>
</gene>
<dbReference type="InterPro" id="IPR008964">
    <property type="entry name" value="Invasin/intimin_cell_adhesion"/>
</dbReference>
<dbReference type="Proteomes" id="UP000070092">
    <property type="component" value="Unassembled WGS sequence"/>
</dbReference>
<dbReference type="PANTHER" id="PTHR23019">
    <property type="entry name" value="NUCLEAR PORE MEMBRANE GLYCOPROTEIN GP210-RELATED"/>
    <property type="match status" value="1"/>
</dbReference>
<name>A0A133KK71_BIFBI</name>
<evidence type="ECO:0000259" key="3">
    <source>
        <dbReference type="SMART" id="SM00635"/>
    </source>
</evidence>
<dbReference type="SUPFAM" id="SSF49373">
    <property type="entry name" value="Invasin/intimin cell-adhesion fragments"/>
    <property type="match status" value="2"/>
</dbReference>
<accession>A0A133KK71</accession>
<evidence type="ECO:0000256" key="1">
    <source>
        <dbReference type="SAM" id="MobiDB-lite"/>
    </source>
</evidence>
<dbReference type="InterPro" id="IPR045197">
    <property type="entry name" value="NUP210-like"/>
</dbReference>
<feature type="transmembrane region" description="Helical" evidence="2">
    <location>
        <begin position="305"/>
        <end position="327"/>
    </location>
</feature>
<feature type="region of interest" description="Disordered" evidence="1">
    <location>
        <begin position="197"/>
        <end position="219"/>
    </location>
</feature>
<keyword evidence="2" id="KW-1133">Transmembrane helix</keyword>
<dbReference type="AlphaFoldDB" id="A0A133KK71"/>
<dbReference type="Pfam" id="PF02368">
    <property type="entry name" value="Big_2"/>
    <property type="match status" value="2"/>
</dbReference>
<dbReference type="SMART" id="SM00635">
    <property type="entry name" value="BID_2"/>
    <property type="match status" value="2"/>
</dbReference>
<dbReference type="PANTHER" id="PTHR23019:SF0">
    <property type="entry name" value="NUCLEAR PORE MEMBRANE GLYCOPROTEIN 210"/>
    <property type="match status" value="1"/>
</dbReference>
<feature type="domain" description="BIG2" evidence="3">
    <location>
        <begin position="110"/>
        <end position="188"/>
    </location>
</feature>
<keyword evidence="2" id="KW-0812">Transmembrane</keyword>
<proteinExistence type="predicted"/>
<comment type="caution">
    <text evidence="4">The sequence shown here is derived from an EMBL/GenBank/DDBJ whole genome shotgun (WGS) entry which is preliminary data.</text>
</comment>